<sequence>MAAPEGSLHAARSPRSEGAGGRRIEIVALAVPRRPAGSASWIGVCIRPPRHWGGRLRTGSPRTRHRVRQPHQRWPLLAVAAAPDRPQGEDGAPNPCTPSLTTVTGRHEMAWPGSEGRLRPVASAVAARRRERPRLRTVLHGHGSWPRRRSDHAEHSSDGAMCHYRKLRDDRWPACRWPRDRFTQLLDRLRRYLTIHAICTNRSLPGPKRTRAHPSTADRRLNGICPSASVASSTAGPARSVSQSWGQSPGPLGPLRRQTQPADPQALGPKP</sequence>
<proteinExistence type="predicted"/>
<evidence type="ECO:0000313" key="3">
    <source>
        <dbReference type="Proteomes" id="UP000287830"/>
    </source>
</evidence>
<protein>
    <submittedName>
        <fullName evidence="2">Uncharacterized protein</fullName>
    </submittedName>
</protein>
<evidence type="ECO:0000313" key="2">
    <source>
        <dbReference type="EMBL" id="GCD32367.1"/>
    </source>
</evidence>
<organism evidence="2 3">
    <name type="scientific">Streptomyces chrestomyceticus JCM 4735</name>
    <dbReference type="NCBI Taxonomy" id="1306181"/>
    <lineage>
        <taxon>Bacteria</taxon>
        <taxon>Bacillati</taxon>
        <taxon>Actinomycetota</taxon>
        <taxon>Actinomycetes</taxon>
        <taxon>Kitasatosporales</taxon>
        <taxon>Streptomycetaceae</taxon>
        <taxon>Streptomyces</taxon>
    </lineage>
</organism>
<feature type="compositionally biased region" description="Basic residues" evidence="1">
    <location>
        <begin position="138"/>
        <end position="150"/>
    </location>
</feature>
<evidence type="ECO:0000256" key="1">
    <source>
        <dbReference type="SAM" id="MobiDB-lite"/>
    </source>
</evidence>
<dbReference type="EMBL" id="BHZC01000001">
    <property type="protein sequence ID" value="GCD32367.1"/>
    <property type="molecule type" value="Genomic_DNA"/>
</dbReference>
<feature type="region of interest" description="Disordered" evidence="1">
    <location>
        <begin position="1"/>
        <end position="20"/>
    </location>
</feature>
<reference evidence="2 3" key="1">
    <citation type="submission" date="2018-11" db="EMBL/GenBank/DDBJ databases">
        <title>Whole genome sequence of Streptomyces chrestomyceticus NBRC 13444(T).</title>
        <authorList>
            <person name="Komaki H."/>
            <person name="Tamura T."/>
        </authorList>
    </citation>
    <scope>NUCLEOTIDE SEQUENCE [LARGE SCALE GENOMIC DNA]</scope>
    <source>
        <strain evidence="2 3">NBRC 13444</strain>
    </source>
</reference>
<accession>A0A7U9KN82</accession>
<name>A0A7U9KN82_9ACTN</name>
<dbReference type="Proteomes" id="UP000287830">
    <property type="component" value="Unassembled WGS sequence"/>
</dbReference>
<dbReference type="AlphaFoldDB" id="A0A7U9KN82"/>
<feature type="region of interest" description="Disordered" evidence="1">
    <location>
        <begin position="202"/>
        <end position="271"/>
    </location>
</feature>
<comment type="caution">
    <text evidence="2">The sequence shown here is derived from an EMBL/GenBank/DDBJ whole genome shotgun (WGS) entry which is preliminary data.</text>
</comment>
<gene>
    <name evidence="2" type="ORF">OEIGOIKO_00079</name>
</gene>
<feature type="compositionally biased region" description="Polar residues" evidence="1">
    <location>
        <begin position="229"/>
        <end position="247"/>
    </location>
</feature>
<feature type="region of interest" description="Disordered" evidence="1">
    <location>
        <begin position="138"/>
        <end position="157"/>
    </location>
</feature>